<dbReference type="SUPFAM" id="SSF48452">
    <property type="entry name" value="TPR-like"/>
    <property type="match status" value="1"/>
</dbReference>
<dbReference type="InterPro" id="IPR019734">
    <property type="entry name" value="TPR_rpt"/>
</dbReference>
<dbReference type="InterPro" id="IPR011990">
    <property type="entry name" value="TPR-like_helical_dom_sf"/>
</dbReference>
<dbReference type="AlphaFoldDB" id="A0A3A4ZDC7"/>
<gene>
    <name evidence="2" type="ORF">C4561_02820</name>
</gene>
<protein>
    <submittedName>
        <fullName evidence="2">Tetratricopeptide repeat protein</fullName>
    </submittedName>
</protein>
<comment type="caution">
    <text evidence="2">The sequence shown here is derived from an EMBL/GenBank/DDBJ whole genome shotgun (WGS) entry which is preliminary data.</text>
</comment>
<dbReference type="Proteomes" id="UP000265540">
    <property type="component" value="Unassembled WGS sequence"/>
</dbReference>
<dbReference type="EMBL" id="QZJF01000015">
    <property type="protein sequence ID" value="RJR27201.1"/>
    <property type="molecule type" value="Genomic_DNA"/>
</dbReference>
<evidence type="ECO:0000256" key="1">
    <source>
        <dbReference type="PROSITE-ProRule" id="PRU00339"/>
    </source>
</evidence>
<dbReference type="Pfam" id="PF13424">
    <property type="entry name" value="TPR_12"/>
    <property type="match status" value="1"/>
</dbReference>
<accession>A0A3A4ZDC7</accession>
<dbReference type="PROSITE" id="PS50005">
    <property type="entry name" value="TPR"/>
    <property type="match status" value="1"/>
</dbReference>
<dbReference type="Gene3D" id="1.25.40.10">
    <property type="entry name" value="Tetratricopeptide repeat domain"/>
    <property type="match status" value="1"/>
</dbReference>
<evidence type="ECO:0000313" key="3">
    <source>
        <dbReference type="Proteomes" id="UP000265540"/>
    </source>
</evidence>
<proteinExistence type="predicted"/>
<reference evidence="2 3" key="1">
    <citation type="journal article" date="2017" name="ISME J.">
        <title>Energy and carbon metabolisms in a deep terrestrial subsurface fluid microbial community.</title>
        <authorList>
            <person name="Momper L."/>
            <person name="Jungbluth S.P."/>
            <person name="Lee M.D."/>
            <person name="Amend J.P."/>
        </authorList>
    </citation>
    <scope>NUCLEOTIDE SEQUENCE [LARGE SCALE GENOMIC DNA]</scope>
    <source>
        <strain evidence="2">SURF_46</strain>
    </source>
</reference>
<keyword evidence="1" id="KW-0802">TPR repeat</keyword>
<name>A0A3A4ZDC7_UNCKA</name>
<feature type="repeat" description="TPR" evidence="1">
    <location>
        <begin position="41"/>
        <end position="74"/>
    </location>
</feature>
<sequence>MSDLKTQIRAARDERETGDPKKALEMFLEIDKSQLDPNQVFDYLGELGLTYWHLKDYPKARTTFEEALAYAEKTNNKSYSAVALRHLARPEFNSESPDNAVSLARQARDLAFEAGRQDLAWFDHGVVTTLIFNKASFDEIKKWFDIEAEDLYNTSRNTKDDIAKWVWTCGLLIDRSHVFDSIADLYIALMIAEQFNLARRKEQIEEMISKFNNK</sequence>
<evidence type="ECO:0000313" key="2">
    <source>
        <dbReference type="EMBL" id="RJR27201.1"/>
    </source>
</evidence>
<organism evidence="2 3">
    <name type="scientific">candidate division WWE3 bacterium</name>
    <dbReference type="NCBI Taxonomy" id="2053526"/>
    <lineage>
        <taxon>Bacteria</taxon>
        <taxon>Katanobacteria</taxon>
    </lineage>
</organism>